<reference evidence="2" key="2">
    <citation type="submission" date="2015-01" db="EMBL/GenBank/DDBJ databases">
        <title>Evolutionary Origins and Diversification of the Mycorrhizal Mutualists.</title>
        <authorList>
            <consortium name="DOE Joint Genome Institute"/>
            <consortium name="Mycorrhizal Genomics Consortium"/>
            <person name="Kohler A."/>
            <person name="Kuo A."/>
            <person name="Nagy L.G."/>
            <person name="Floudas D."/>
            <person name="Copeland A."/>
            <person name="Barry K.W."/>
            <person name="Cichocki N."/>
            <person name="Veneault-Fourrey C."/>
            <person name="LaButti K."/>
            <person name="Lindquist E.A."/>
            <person name="Lipzen A."/>
            <person name="Lundell T."/>
            <person name="Morin E."/>
            <person name="Murat C."/>
            <person name="Riley R."/>
            <person name="Ohm R."/>
            <person name="Sun H."/>
            <person name="Tunlid A."/>
            <person name="Henrissat B."/>
            <person name="Grigoriev I.V."/>
            <person name="Hibbett D.S."/>
            <person name="Martin F."/>
        </authorList>
    </citation>
    <scope>NUCLEOTIDE SEQUENCE [LARGE SCALE GENOMIC DNA]</scope>
    <source>
        <strain evidence="2">LaAM-08-1</strain>
    </source>
</reference>
<dbReference type="EMBL" id="KN838565">
    <property type="protein sequence ID" value="KIK04881.1"/>
    <property type="molecule type" value="Genomic_DNA"/>
</dbReference>
<dbReference type="HOGENOM" id="CLU_2512975_0_0_1"/>
<dbReference type="AlphaFoldDB" id="A0A0C9XIL9"/>
<evidence type="ECO:0000313" key="2">
    <source>
        <dbReference type="Proteomes" id="UP000054477"/>
    </source>
</evidence>
<keyword evidence="2" id="KW-1185">Reference proteome</keyword>
<dbReference type="Proteomes" id="UP000054477">
    <property type="component" value="Unassembled WGS sequence"/>
</dbReference>
<protein>
    <submittedName>
        <fullName evidence="1">Uncharacterized protein</fullName>
    </submittedName>
</protein>
<organism evidence="1 2">
    <name type="scientific">Laccaria amethystina LaAM-08-1</name>
    <dbReference type="NCBI Taxonomy" id="1095629"/>
    <lineage>
        <taxon>Eukaryota</taxon>
        <taxon>Fungi</taxon>
        <taxon>Dikarya</taxon>
        <taxon>Basidiomycota</taxon>
        <taxon>Agaricomycotina</taxon>
        <taxon>Agaricomycetes</taxon>
        <taxon>Agaricomycetidae</taxon>
        <taxon>Agaricales</taxon>
        <taxon>Agaricineae</taxon>
        <taxon>Hydnangiaceae</taxon>
        <taxon>Laccaria</taxon>
    </lineage>
</organism>
<accession>A0A0C9XIL9</accession>
<proteinExistence type="predicted"/>
<name>A0A0C9XIL9_9AGAR</name>
<reference evidence="1 2" key="1">
    <citation type="submission" date="2014-04" db="EMBL/GenBank/DDBJ databases">
        <authorList>
            <consortium name="DOE Joint Genome Institute"/>
            <person name="Kuo A."/>
            <person name="Kohler A."/>
            <person name="Nagy L.G."/>
            <person name="Floudas D."/>
            <person name="Copeland A."/>
            <person name="Barry K.W."/>
            <person name="Cichocki N."/>
            <person name="Veneault-Fourrey C."/>
            <person name="LaButti K."/>
            <person name="Lindquist E.A."/>
            <person name="Lipzen A."/>
            <person name="Lundell T."/>
            <person name="Morin E."/>
            <person name="Murat C."/>
            <person name="Sun H."/>
            <person name="Tunlid A."/>
            <person name="Henrissat B."/>
            <person name="Grigoriev I.V."/>
            <person name="Hibbett D.S."/>
            <person name="Martin F."/>
            <person name="Nordberg H.P."/>
            <person name="Cantor M.N."/>
            <person name="Hua S.X."/>
        </authorList>
    </citation>
    <scope>NUCLEOTIDE SEQUENCE [LARGE SCALE GENOMIC DNA]</scope>
    <source>
        <strain evidence="1 2">LaAM-08-1</strain>
    </source>
</reference>
<gene>
    <name evidence="1" type="ORF">K443DRAFT_394658</name>
</gene>
<sequence length="85" mass="9622">MRGRDSRVCQSGMCFLNDSLAMQPDTYFNLRFSPLALCPCYSKLSQRMLFADFATPEIGMGRAVVASPPYQHLHAMHTSFLFKPD</sequence>
<evidence type="ECO:0000313" key="1">
    <source>
        <dbReference type="EMBL" id="KIK04881.1"/>
    </source>
</evidence>